<reference evidence="2 3" key="1">
    <citation type="submission" date="2019-03" db="EMBL/GenBank/DDBJ databases">
        <title>Genomic Encyclopedia of Type Strains, Phase IV (KMG-IV): sequencing the most valuable type-strain genomes for metagenomic binning, comparative biology and taxonomic classification.</title>
        <authorList>
            <person name="Goeker M."/>
        </authorList>
    </citation>
    <scope>NUCLEOTIDE SEQUENCE [LARGE SCALE GENOMIC DNA]</scope>
    <source>
        <strain evidence="2 3">DSM 103792</strain>
    </source>
</reference>
<dbReference type="Pfam" id="PF09983">
    <property type="entry name" value="JetD_C"/>
    <property type="match status" value="1"/>
</dbReference>
<sequence length="366" mass="40592">MNELENQLYSWLLRRSSSSETRRIRATNLVNVAANQLHVDFIELREAFRNLRDQGLIDYAPDRLGLPFAGFATVAPRDADCSPSRVAWQHALSRIDLSNELRSALIPLHEMFADLNDEDMISIVAGLHRIQGATCEDNDSFGFSVSAKELLGSSKILERLPQNVKRILGVANLPSTPRYLVVAGPANPKAVLLIENTTTYEEAVRAGLDADITLIAAYGYGLNMMSDSIAGGSLVGSILGGQYEVLSRSGASHQISKLLTHPQLLFWGDLDREGLRIALSLREKLPQLRLSALYQPMTEMVRDTRTSHPYSMASGKNGQQEWKGTGLWMFDKLASLCDSRAVDQEAVRIELHREFAGRALTEKEIN</sequence>
<accession>A0A4R6UQ95</accession>
<dbReference type="RefSeq" id="WP_157591355.1">
    <property type="nucleotide sequence ID" value="NZ_CP037953.1"/>
</dbReference>
<name>A0A4R6UQ95_9GAMM</name>
<dbReference type="EMBL" id="SNYM01000010">
    <property type="protein sequence ID" value="TDQ47415.1"/>
    <property type="molecule type" value="Genomic_DNA"/>
</dbReference>
<comment type="caution">
    <text evidence="2">The sequence shown here is derived from an EMBL/GenBank/DDBJ whole genome shotgun (WGS) entry which is preliminary data.</text>
</comment>
<dbReference type="AlphaFoldDB" id="A0A4R6UQ95"/>
<dbReference type="InterPro" id="IPR024534">
    <property type="entry name" value="JetD_C"/>
</dbReference>
<evidence type="ECO:0000259" key="1">
    <source>
        <dbReference type="Pfam" id="PF09983"/>
    </source>
</evidence>
<evidence type="ECO:0000313" key="2">
    <source>
        <dbReference type="EMBL" id="TDQ47415.1"/>
    </source>
</evidence>
<organism evidence="2 3">
    <name type="scientific">Permianibacter aggregans</name>
    <dbReference type="NCBI Taxonomy" id="1510150"/>
    <lineage>
        <taxon>Bacteria</taxon>
        <taxon>Pseudomonadati</taxon>
        <taxon>Pseudomonadota</taxon>
        <taxon>Gammaproteobacteria</taxon>
        <taxon>Pseudomonadales</taxon>
        <taxon>Pseudomonadaceae</taxon>
        <taxon>Permianibacter</taxon>
    </lineage>
</organism>
<dbReference type="Proteomes" id="UP000295375">
    <property type="component" value="Unassembled WGS sequence"/>
</dbReference>
<feature type="domain" description="Wadjet protein JetD C-terminal" evidence="1">
    <location>
        <begin position="184"/>
        <end position="350"/>
    </location>
</feature>
<proteinExistence type="predicted"/>
<gene>
    <name evidence="2" type="ORF">EV696_1107</name>
</gene>
<protein>
    <submittedName>
        <fullName evidence="2">Uncharacterized protein DUF2220</fullName>
    </submittedName>
</protein>
<keyword evidence="3" id="KW-1185">Reference proteome</keyword>
<evidence type="ECO:0000313" key="3">
    <source>
        <dbReference type="Proteomes" id="UP000295375"/>
    </source>
</evidence>